<feature type="region of interest" description="Disordered" evidence="1">
    <location>
        <begin position="129"/>
        <end position="158"/>
    </location>
</feature>
<dbReference type="SMART" id="SM00220">
    <property type="entry name" value="S_TKc"/>
    <property type="match status" value="1"/>
</dbReference>
<dbReference type="InterPro" id="IPR000719">
    <property type="entry name" value="Prot_kinase_dom"/>
</dbReference>
<sequence length="402" mass="44641">METANNSTRVSFVLVNHTRDLTPLVSVFVTNPSPLIFDLQNKAKLRFPTLITCDYVYLSVLRCKNRAELSGLSRDVMSTKVKALLASRANAGVGSPDDPLEYLDRPQRMISVLGLEAEEVLLVQLPGTSRKPDYSTHTDEGSSLDSNANSGSADTDEEEVAELEHRGYEVVPNEIRAGEGRKAITLKALWTYPRNIVVCKAANKLLLAKRIRQGSNEMQFLKLLAAATPPCDHVIQILDAFNTPKNGWVIMPELHSLGDHFLITSSAFCARADQVCTGLLDGLAYLHELLIAHRDIKPGNLVVDGNFCTKIIDFDVASQLNDASDTSTRYCGTKGWTAPEVQKGTPYSPIQADRWACGHTILFFLDKSKRKDDALRNFARDLEAADPQQRPLLRLNWRDCRC</sequence>
<evidence type="ECO:0000256" key="1">
    <source>
        <dbReference type="SAM" id="MobiDB-lite"/>
    </source>
</evidence>
<evidence type="ECO:0000313" key="4">
    <source>
        <dbReference type="Proteomes" id="UP000292702"/>
    </source>
</evidence>
<dbReference type="AlphaFoldDB" id="A0A4R0RH55"/>
<accession>A0A4R0RH55</accession>
<evidence type="ECO:0000313" key="3">
    <source>
        <dbReference type="EMBL" id="TCD66123.1"/>
    </source>
</evidence>
<proteinExistence type="predicted"/>
<feature type="domain" description="Protein kinase" evidence="2">
    <location>
        <begin position="171"/>
        <end position="402"/>
    </location>
</feature>
<keyword evidence="4" id="KW-1185">Reference proteome</keyword>
<dbReference type="PROSITE" id="PS50011">
    <property type="entry name" value="PROTEIN_KINASE_DOM"/>
    <property type="match status" value="1"/>
</dbReference>
<dbReference type="PANTHER" id="PTHR44167:SF24">
    <property type="entry name" value="SERINE_THREONINE-PROTEIN KINASE CHK2"/>
    <property type="match status" value="1"/>
</dbReference>
<dbReference type="Proteomes" id="UP000292702">
    <property type="component" value="Unassembled WGS sequence"/>
</dbReference>
<dbReference type="OrthoDB" id="2789888at2759"/>
<dbReference type="GO" id="GO:0004674">
    <property type="term" value="F:protein serine/threonine kinase activity"/>
    <property type="evidence" value="ECO:0007669"/>
    <property type="project" value="TreeGrafter"/>
</dbReference>
<comment type="caution">
    <text evidence="3">The sequence shown here is derived from an EMBL/GenBank/DDBJ whole genome shotgun (WGS) entry which is preliminary data.</text>
</comment>
<dbReference type="Pfam" id="PF00069">
    <property type="entry name" value="Pkinase"/>
    <property type="match status" value="1"/>
</dbReference>
<feature type="compositionally biased region" description="Basic and acidic residues" evidence="1">
    <location>
        <begin position="130"/>
        <end position="140"/>
    </location>
</feature>
<name>A0A4R0RH55_9APHY</name>
<dbReference type="InterPro" id="IPR011009">
    <property type="entry name" value="Kinase-like_dom_sf"/>
</dbReference>
<organism evidence="3 4">
    <name type="scientific">Steccherinum ochraceum</name>
    <dbReference type="NCBI Taxonomy" id="92696"/>
    <lineage>
        <taxon>Eukaryota</taxon>
        <taxon>Fungi</taxon>
        <taxon>Dikarya</taxon>
        <taxon>Basidiomycota</taxon>
        <taxon>Agaricomycotina</taxon>
        <taxon>Agaricomycetes</taxon>
        <taxon>Polyporales</taxon>
        <taxon>Steccherinaceae</taxon>
        <taxon>Steccherinum</taxon>
    </lineage>
</organism>
<dbReference type="EMBL" id="RWJN01000148">
    <property type="protein sequence ID" value="TCD66123.1"/>
    <property type="molecule type" value="Genomic_DNA"/>
</dbReference>
<dbReference type="STRING" id="92696.A0A4R0RH55"/>
<dbReference type="SUPFAM" id="SSF56112">
    <property type="entry name" value="Protein kinase-like (PK-like)"/>
    <property type="match status" value="1"/>
</dbReference>
<dbReference type="CDD" id="cd00180">
    <property type="entry name" value="PKc"/>
    <property type="match status" value="1"/>
</dbReference>
<dbReference type="PANTHER" id="PTHR44167">
    <property type="entry name" value="OVARIAN-SPECIFIC SERINE/THREONINE-PROTEIN KINASE LOK-RELATED"/>
    <property type="match status" value="1"/>
</dbReference>
<dbReference type="PROSITE" id="PS00108">
    <property type="entry name" value="PROTEIN_KINASE_ST"/>
    <property type="match status" value="1"/>
</dbReference>
<gene>
    <name evidence="3" type="primary">NUAK1</name>
    <name evidence="3" type="ORF">EIP91_001732</name>
</gene>
<dbReference type="GO" id="GO:0005524">
    <property type="term" value="F:ATP binding"/>
    <property type="evidence" value="ECO:0007669"/>
    <property type="project" value="InterPro"/>
</dbReference>
<feature type="compositionally biased region" description="Polar residues" evidence="1">
    <location>
        <begin position="141"/>
        <end position="153"/>
    </location>
</feature>
<dbReference type="InterPro" id="IPR008271">
    <property type="entry name" value="Ser/Thr_kinase_AS"/>
</dbReference>
<protein>
    <submittedName>
        <fullName evidence="3">Cellular response to glucose starvation</fullName>
    </submittedName>
</protein>
<dbReference type="Gene3D" id="1.10.510.10">
    <property type="entry name" value="Transferase(Phosphotransferase) domain 1"/>
    <property type="match status" value="1"/>
</dbReference>
<dbReference type="GO" id="GO:0044773">
    <property type="term" value="P:mitotic DNA damage checkpoint signaling"/>
    <property type="evidence" value="ECO:0007669"/>
    <property type="project" value="TreeGrafter"/>
</dbReference>
<reference evidence="3 4" key="1">
    <citation type="submission" date="2018-11" db="EMBL/GenBank/DDBJ databases">
        <title>Genome assembly of Steccherinum ochraceum LE-BIN_3174, the white-rot fungus of the Steccherinaceae family (The Residual Polyporoid clade, Polyporales, Basidiomycota).</title>
        <authorList>
            <person name="Fedorova T.V."/>
            <person name="Glazunova O.A."/>
            <person name="Landesman E.O."/>
            <person name="Moiseenko K.V."/>
            <person name="Psurtseva N.V."/>
            <person name="Savinova O.S."/>
            <person name="Shakhova N.V."/>
            <person name="Tyazhelova T.V."/>
            <person name="Vasina D.V."/>
        </authorList>
    </citation>
    <scope>NUCLEOTIDE SEQUENCE [LARGE SCALE GENOMIC DNA]</scope>
    <source>
        <strain evidence="3 4">LE-BIN_3174</strain>
    </source>
</reference>
<dbReference type="GO" id="GO:0005634">
    <property type="term" value="C:nucleus"/>
    <property type="evidence" value="ECO:0007669"/>
    <property type="project" value="TreeGrafter"/>
</dbReference>
<evidence type="ECO:0000259" key="2">
    <source>
        <dbReference type="PROSITE" id="PS50011"/>
    </source>
</evidence>